<dbReference type="EMBL" id="CP034791">
    <property type="protein sequence ID" value="AZT91317.1"/>
    <property type="molecule type" value="Genomic_DNA"/>
</dbReference>
<gene>
    <name evidence="1" type="ORF">ELD05_12225</name>
</gene>
<name>A0A3T0D850_9FIRM</name>
<sequence>MREIDVYSLPINLIKGKIVDLSEGDVVIQFDSRLGMMRIPLRMLITEKYPQTGDEVELYMSYVMVNKQ</sequence>
<evidence type="ECO:0000313" key="2">
    <source>
        <dbReference type="Proteomes" id="UP000282930"/>
    </source>
</evidence>
<evidence type="ECO:0008006" key="3">
    <source>
        <dbReference type="Google" id="ProtNLM"/>
    </source>
</evidence>
<protein>
    <recommendedName>
        <fullName evidence="3">DUF3006 domain-containing protein</fullName>
    </recommendedName>
</protein>
<reference evidence="1 2" key="1">
    <citation type="submission" date="2018-12" db="EMBL/GenBank/DDBJ databases">
        <title>Genome sequence from the cellulolytic species, Caldicellulosiruptor changbaiensis.</title>
        <authorList>
            <person name="Blumer-Schuette S.E."/>
            <person name="Mendoza C."/>
        </authorList>
    </citation>
    <scope>NUCLEOTIDE SEQUENCE [LARGE SCALE GENOMIC DNA]</scope>
    <source>
        <strain evidence="1 2">CBS-Z</strain>
    </source>
</reference>
<keyword evidence="2" id="KW-1185">Reference proteome</keyword>
<dbReference type="RefSeq" id="WP_127352647.1">
    <property type="nucleotide sequence ID" value="NZ_CP034791.1"/>
</dbReference>
<dbReference type="InterPro" id="IPR048108">
    <property type="entry name" value="CBO2463_dom"/>
</dbReference>
<dbReference type="KEGG" id="ccha:ELD05_12225"/>
<dbReference type="AlphaFoldDB" id="A0A3T0D850"/>
<organism evidence="1 2">
    <name type="scientific">Caldicellulosiruptor changbaiensis</name>
    <dbReference type="NCBI Taxonomy" id="1222016"/>
    <lineage>
        <taxon>Bacteria</taxon>
        <taxon>Bacillati</taxon>
        <taxon>Bacillota</taxon>
        <taxon>Bacillota incertae sedis</taxon>
        <taxon>Caldicellulosiruptorales</taxon>
        <taxon>Caldicellulosiruptoraceae</taxon>
        <taxon>Caldicellulosiruptor</taxon>
    </lineage>
</organism>
<dbReference type="NCBIfam" id="NF041553">
    <property type="entry name" value="CBO2463_dom"/>
    <property type="match status" value="1"/>
</dbReference>
<accession>A0A3T0D850</accession>
<dbReference type="Proteomes" id="UP000282930">
    <property type="component" value="Chromosome"/>
</dbReference>
<evidence type="ECO:0000313" key="1">
    <source>
        <dbReference type="EMBL" id="AZT91317.1"/>
    </source>
</evidence>
<proteinExistence type="predicted"/>